<reference evidence="2 3" key="1">
    <citation type="submission" date="2024-02" db="EMBL/GenBank/DDBJ databases">
        <title>High-quality chromosome-scale genome assembly of Pensacola bahiagrass (Paspalum notatum Flugge var. saurae).</title>
        <authorList>
            <person name="Vega J.M."/>
            <person name="Podio M."/>
            <person name="Orjuela J."/>
            <person name="Siena L.A."/>
            <person name="Pessino S.C."/>
            <person name="Combes M.C."/>
            <person name="Mariac C."/>
            <person name="Albertini E."/>
            <person name="Pupilli F."/>
            <person name="Ortiz J.P.A."/>
            <person name="Leblanc O."/>
        </authorList>
    </citation>
    <scope>NUCLEOTIDE SEQUENCE [LARGE SCALE GENOMIC DNA]</scope>
    <source>
        <strain evidence="2">R1</strain>
        <tissue evidence="2">Leaf</tissue>
    </source>
</reference>
<evidence type="ECO:0000313" key="2">
    <source>
        <dbReference type="EMBL" id="WVZ99298.1"/>
    </source>
</evidence>
<dbReference type="EMBL" id="CP144754">
    <property type="protein sequence ID" value="WVZ99298.1"/>
    <property type="molecule type" value="Genomic_DNA"/>
</dbReference>
<sequence length="183" mass="19722">MRGRAGADCAERPRTRTQPPRRTAGAVLSAWKPLTAFSISSPARMRSSRPRREPKRASTALAAAAAEAAEESCLEPRRRGSRGRGRGLAVRRRLRARRSKGRAEMGRWTAFGRRPRRPTAMACRESTIKTDGTQKSAGGAAVLPAGGGRGKAVGSVAVQRQVRREISKGRSSLLTVVHTPCVD</sequence>
<proteinExistence type="predicted"/>
<keyword evidence="3" id="KW-1185">Reference proteome</keyword>
<dbReference type="Proteomes" id="UP001341281">
    <property type="component" value="Chromosome 10"/>
</dbReference>
<feature type="compositionally biased region" description="Low complexity" evidence="1">
    <location>
        <begin position="57"/>
        <end position="67"/>
    </location>
</feature>
<evidence type="ECO:0000256" key="1">
    <source>
        <dbReference type="SAM" id="MobiDB-lite"/>
    </source>
</evidence>
<name>A0AAQ3XHP4_PASNO</name>
<feature type="compositionally biased region" description="Basic residues" evidence="1">
    <location>
        <begin position="79"/>
        <end position="88"/>
    </location>
</feature>
<accession>A0AAQ3XHP4</accession>
<protein>
    <submittedName>
        <fullName evidence="2">Uncharacterized protein</fullName>
    </submittedName>
</protein>
<gene>
    <name evidence="2" type="ORF">U9M48_044622</name>
</gene>
<evidence type="ECO:0000313" key="3">
    <source>
        <dbReference type="Proteomes" id="UP001341281"/>
    </source>
</evidence>
<feature type="region of interest" description="Disordered" evidence="1">
    <location>
        <begin position="1"/>
        <end position="88"/>
    </location>
</feature>
<dbReference type="AlphaFoldDB" id="A0AAQ3XHP4"/>
<organism evidence="2 3">
    <name type="scientific">Paspalum notatum var. saurae</name>
    <dbReference type="NCBI Taxonomy" id="547442"/>
    <lineage>
        <taxon>Eukaryota</taxon>
        <taxon>Viridiplantae</taxon>
        <taxon>Streptophyta</taxon>
        <taxon>Embryophyta</taxon>
        <taxon>Tracheophyta</taxon>
        <taxon>Spermatophyta</taxon>
        <taxon>Magnoliopsida</taxon>
        <taxon>Liliopsida</taxon>
        <taxon>Poales</taxon>
        <taxon>Poaceae</taxon>
        <taxon>PACMAD clade</taxon>
        <taxon>Panicoideae</taxon>
        <taxon>Andropogonodae</taxon>
        <taxon>Paspaleae</taxon>
        <taxon>Paspalinae</taxon>
        <taxon>Paspalum</taxon>
    </lineage>
</organism>